<protein>
    <submittedName>
        <fullName evidence="1">Uncharacterized protein</fullName>
    </submittedName>
</protein>
<accession>A0A1F5YIF4</accession>
<comment type="caution">
    <text evidence="1">The sequence shown here is derived from an EMBL/GenBank/DDBJ whole genome shotgun (WGS) entry which is preliminary data.</text>
</comment>
<sequence>MDILTLVPGFNGLDLQLKFAALGSVENFFNGLKSEIYCYSGCQWQVIGLRRILDSQIYKI</sequence>
<gene>
    <name evidence="1" type="ORF">A2Z86_00230</name>
</gene>
<name>A0A1F5YIF4_9BACT</name>
<organism evidence="1 2">
    <name type="scientific">Candidatus Glassbacteria bacterium GWA2_58_10</name>
    <dbReference type="NCBI Taxonomy" id="1817865"/>
    <lineage>
        <taxon>Bacteria</taxon>
        <taxon>Candidatus Glassiibacteriota</taxon>
    </lineage>
</organism>
<dbReference type="AlphaFoldDB" id="A0A1F5YIF4"/>
<dbReference type="Proteomes" id="UP000176992">
    <property type="component" value="Unassembled WGS sequence"/>
</dbReference>
<dbReference type="EMBL" id="MFIV01000008">
    <property type="protein sequence ID" value="OGF99832.1"/>
    <property type="molecule type" value="Genomic_DNA"/>
</dbReference>
<proteinExistence type="predicted"/>
<evidence type="ECO:0000313" key="1">
    <source>
        <dbReference type="EMBL" id="OGF99832.1"/>
    </source>
</evidence>
<evidence type="ECO:0000313" key="2">
    <source>
        <dbReference type="Proteomes" id="UP000176992"/>
    </source>
</evidence>
<reference evidence="1 2" key="1">
    <citation type="journal article" date="2016" name="Nat. Commun.">
        <title>Thousands of microbial genomes shed light on interconnected biogeochemical processes in an aquifer system.</title>
        <authorList>
            <person name="Anantharaman K."/>
            <person name="Brown C.T."/>
            <person name="Hug L.A."/>
            <person name="Sharon I."/>
            <person name="Castelle C.J."/>
            <person name="Probst A.J."/>
            <person name="Thomas B.C."/>
            <person name="Singh A."/>
            <person name="Wilkins M.J."/>
            <person name="Karaoz U."/>
            <person name="Brodie E.L."/>
            <person name="Williams K.H."/>
            <person name="Hubbard S.S."/>
            <person name="Banfield J.F."/>
        </authorList>
    </citation>
    <scope>NUCLEOTIDE SEQUENCE [LARGE SCALE GENOMIC DNA]</scope>
</reference>